<protein>
    <submittedName>
        <fullName evidence="2">CoA transferase</fullName>
    </submittedName>
</protein>
<dbReference type="InterPro" id="IPR003673">
    <property type="entry name" value="CoA-Trfase_fam_III"/>
</dbReference>
<evidence type="ECO:0000313" key="3">
    <source>
        <dbReference type="Proteomes" id="UP000318681"/>
    </source>
</evidence>
<dbReference type="Proteomes" id="UP000318681">
    <property type="component" value="Unassembled WGS sequence"/>
</dbReference>
<dbReference type="Pfam" id="PF02515">
    <property type="entry name" value="CoA_transf_3"/>
    <property type="match status" value="1"/>
</dbReference>
<name>A0A558RBI4_9SPHN</name>
<dbReference type="Gene3D" id="3.30.1540.10">
    <property type="entry name" value="formyl-coa transferase, domain 3"/>
    <property type="match status" value="1"/>
</dbReference>
<evidence type="ECO:0000256" key="1">
    <source>
        <dbReference type="ARBA" id="ARBA00022679"/>
    </source>
</evidence>
<dbReference type="InterPro" id="IPR044855">
    <property type="entry name" value="CoA-Trfase_III_dom3_sf"/>
</dbReference>
<evidence type="ECO:0000313" key="2">
    <source>
        <dbReference type="EMBL" id="TVV76721.1"/>
    </source>
</evidence>
<proteinExistence type="predicted"/>
<dbReference type="OrthoDB" id="5720311at2"/>
<dbReference type="EMBL" id="VNIM01000007">
    <property type="protein sequence ID" value="TVV76721.1"/>
    <property type="molecule type" value="Genomic_DNA"/>
</dbReference>
<accession>A0A558RBI4</accession>
<dbReference type="SUPFAM" id="SSF89796">
    <property type="entry name" value="CoA-transferase family III (CaiB/BaiF)"/>
    <property type="match status" value="1"/>
</dbReference>
<dbReference type="PANTHER" id="PTHR48207:SF4">
    <property type="entry name" value="BLL6097 PROTEIN"/>
    <property type="match status" value="1"/>
</dbReference>
<dbReference type="InterPro" id="IPR050483">
    <property type="entry name" value="CoA-transferase_III_domain"/>
</dbReference>
<gene>
    <name evidence="2" type="ORF">FOY91_03180</name>
</gene>
<dbReference type="GO" id="GO:0008410">
    <property type="term" value="F:CoA-transferase activity"/>
    <property type="evidence" value="ECO:0007669"/>
    <property type="project" value="TreeGrafter"/>
</dbReference>
<organism evidence="2 3">
    <name type="scientific">Alterirhizorhabdus solaris</name>
    <dbReference type="NCBI Taxonomy" id="2529389"/>
    <lineage>
        <taxon>Bacteria</taxon>
        <taxon>Pseudomonadati</taxon>
        <taxon>Pseudomonadota</taxon>
        <taxon>Alphaproteobacteria</taxon>
        <taxon>Sphingomonadales</taxon>
        <taxon>Rhizorhabdaceae</taxon>
        <taxon>Alterirhizorhabdus</taxon>
    </lineage>
</organism>
<sequence>MTDDRIDLPPLARTAARAPLDGIRVVDFTRVLAGPFGTQILGDLGAEVIKIENPQFGDDTRMIGPQASLGGEAPFFMSLNRSKQSVAIDLKSEAGRAVVLDLIGTADILVENFTASVMRRFALDYPSLRERFPKLIYCSVSGYGRTGRNADAPGYDSPVGAEAGVMSLNAYAGTAPVLGGLPFTDITTALNAAIGILAALQARNHSGLGQFVDVAMFDSALANLSFQGAEFLATGREPRLNTEQAPSPRGVFETADGRIIISCGNDKMFRAFCTVAERPEWLDDPRFATMAARMAHGEEILPAFRALFATRPSETWAAQCKAAGIPCGPVRTTGQALMSDQASERELVFGMPHPTAGTAPGIAQPFRFSETPCRYGAPPLLGEHTGAVLASLLGYDEARIRDLAAQGAIALGDQTSGDSARATA</sequence>
<dbReference type="PANTHER" id="PTHR48207">
    <property type="entry name" value="SUCCINATE--HYDROXYMETHYLGLUTARATE COA-TRANSFERASE"/>
    <property type="match status" value="1"/>
</dbReference>
<keyword evidence="3" id="KW-1185">Reference proteome</keyword>
<dbReference type="InterPro" id="IPR023606">
    <property type="entry name" value="CoA-Trfase_III_dom_1_sf"/>
</dbReference>
<dbReference type="RefSeq" id="WP_145148058.1">
    <property type="nucleotide sequence ID" value="NZ_VNIM01000007.1"/>
</dbReference>
<comment type="caution">
    <text evidence="2">The sequence shown here is derived from an EMBL/GenBank/DDBJ whole genome shotgun (WGS) entry which is preliminary data.</text>
</comment>
<dbReference type="AlphaFoldDB" id="A0A558RBI4"/>
<reference evidence="2 3" key="1">
    <citation type="submission" date="2019-07" db="EMBL/GenBank/DDBJ databases">
        <title>Sphingomonas solaris sp. nov., isolated from a solar panel from Boston, Massachusetts.</title>
        <authorList>
            <person name="Tanner K."/>
            <person name="Pascual J."/>
            <person name="Mancuso C."/>
            <person name="Pereto J."/>
            <person name="Khalil A."/>
            <person name="Vilanova C."/>
        </authorList>
    </citation>
    <scope>NUCLEOTIDE SEQUENCE [LARGE SCALE GENOMIC DNA]</scope>
    <source>
        <strain evidence="2 3">R4DWN</strain>
    </source>
</reference>
<dbReference type="Gene3D" id="3.40.50.10540">
    <property type="entry name" value="Crotonobetainyl-coa:carnitine coa-transferase, domain 1"/>
    <property type="match status" value="1"/>
</dbReference>
<keyword evidence="1 2" id="KW-0808">Transferase</keyword>